<comment type="caution">
    <text evidence="2">The sequence shown here is derived from an EMBL/GenBank/DDBJ whole genome shotgun (WGS) entry which is preliminary data.</text>
</comment>
<dbReference type="EMBL" id="JACORT010000004">
    <property type="protein sequence ID" value="MBC5783605.1"/>
    <property type="molecule type" value="Genomic_DNA"/>
</dbReference>
<feature type="signal peptide" evidence="1">
    <location>
        <begin position="1"/>
        <end position="21"/>
    </location>
</feature>
<protein>
    <recommendedName>
        <fullName evidence="4">DUF4034 domain-containing protein</fullName>
    </recommendedName>
</protein>
<evidence type="ECO:0008006" key="4">
    <source>
        <dbReference type="Google" id="ProtNLM"/>
    </source>
</evidence>
<evidence type="ECO:0000313" key="3">
    <source>
        <dbReference type="Proteomes" id="UP000608513"/>
    </source>
</evidence>
<dbReference type="Proteomes" id="UP000608513">
    <property type="component" value="Unassembled WGS sequence"/>
</dbReference>
<accession>A0A923MQH0</accession>
<reference evidence="2" key="1">
    <citation type="submission" date="2020-08" db="EMBL/GenBank/DDBJ databases">
        <title>Ramlibacter sp. USB13 16S ribosomal RNA gene genome sequencing and assembly.</title>
        <authorList>
            <person name="Kang M."/>
        </authorList>
    </citation>
    <scope>NUCLEOTIDE SEQUENCE</scope>
    <source>
        <strain evidence="2">USB13</strain>
    </source>
</reference>
<keyword evidence="3" id="KW-1185">Reference proteome</keyword>
<keyword evidence="1" id="KW-0732">Signal</keyword>
<dbReference type="RefSeq" id="WP_187076354.1">
    <property type="nucleotide sequence ID" value="NZ_JACORT010000004.1"/>
</dbReference>
<proteinExistence type="predicted"/>
<evidence type="ECO:0000313" key="2">
    <source>
        <dbReference type="EMBL" id="MBC5783605.1"/>
    </source>
</evidence>
<dbReference type="AlphaFoldDB" id="A0A923MQH0"/>
<gene>
    <name evidence="2" type="ORF">H8N03_11670</name>
</gene>
<feature type="chain" id="PRO_5037088625" description="DUF4034 domain-containing protein" evidence="1">
    <location>
        <begin position="22"/>
        <end position="334"/>
    </location>
</feature>
<name>A0A923MQH0_9BURK</name>
<sequence length="334" mass="37639">MGVIRWGAAALAAAFALHAHAAGEDAGMREQIRDEVQRLFAAGDYRKLEASYNDVLAKRARTYSGEYMADVMRKAVAEVPGAPAGDHGIWERKERALQDWLRQYPRSTLAAVGLSRTYLSHGWAWRGGGYSRDVSDQGRQKMAEYTQRAYDTLMAQQDAGRSDPYWYAQMLMVSRMQGWPRERFVQLAGEATQAFPLNQDIYLAAANRLLPQWGGSMEAFEGFADYAVQRSRASEGESMFARIYVGMAEQMHLDLSAPGSPWPRIRAGFEDLVKRYPDSSNLNQYAWWACQARDMETARKVLARIGDQVEPDVWPSRANYVRCMQAAGVQRATP</sequence>
<organism evidence="2 3">
    <name type="scientific">Ramlibacter cellulosilyticus</name>
    <dbReference type="NCBI Taxonomy" id="2764187"/>
    <lineage>
        <taxon>Bacteria</taxon>
        <taxon>Pseudomonadati</taxon>
        <taxon>Pseudomonadota</taxon>
        <taxon>Betaproteobacteria</taxon>
        <taxon>Burkholderiales</taxon>
        <taxon>Comamonadaceae</taxon>
        <taxon>Ramlibacter</taxon>
    </lineage>
</organism>
<evidence type="ECO:0000256" key="1">
    <source>
        <dbReference type="SAM" id="SignalP"/>
    </source>
</evidence>